<dbReference type="InterPro" id="IPR019560">
    <property type="entry name" value="Mitochondrial_18_kDa_protein"/>
</dbReference>
<proteinExistence type="inferred from homology"/>
<evidence type="ECO:0000313" key="5">
    <source>
        <dbReference type="EMBL" id="CAF9913937.1"/>
    </source>
</evidence>
<evidence type="ECO:0000256" key="4">
    <source>
        <dbReference type="SAM" id="MobiDB-lite"/>
    </source>
</evidence>
<protein>
    <recommendedName>
        <fullName evidence="2">Mitochondrial fission process protein 1</fullName>
    </recommendedName>
    <alternativeName>
        <fullName evidence="3">Mitochondrial 18 kDa protein</fullName>
    </alternativeName>
</protein>
<organism evidence="5 6">
    <name type="scientific">Heterodermia speciosa</name>
    <dbReference type="NCBI Taxonomy" id="116794"/>
    <lineage>
        <taxon>Eukaryota</taxon>
        <taxon>Fungi</taxon>
        <taxon>Dikarya</taxon>
        <taxon>Ascomycota</taxon>
        <taxon>Pezizomycotina</taxon>
        <taxon>Lecanoromycetes</taxon>
        <taxon>OSLEUM clade</taxon>
        <taxon>Lecanoromycetidae</taxon>
        <taxon>Caliciales</taxon>
        <taxon>Physciaceae</taxon>
        <taxon>Heterodermia</taxon>
    </lineage>
</organism>
<dbReference type="PANTHER" id="PTHR11001:SF2">
    <property type="entry name" value="MITOCHONDRIAL FISSION PROCESS PROTEIN 1"/>
    <property type="match status" value="1"/>
</dbReference>
<evidence type="ECO:0000313" key="6">
    <source>
        <dbReference type="Proteomes" id="UP000664521"/>
    </source>
</evidence>
<keyword evidence="6" id="KW-1185">Reference proteome</keyword>
<accession>A0A8H3F0Y0</accession>
<comment type="caution">
    <text evidence="5">The sequence shown here is derived from an EMBL/GenBank/DDBJ whole genome shotgun (WGS) entry which is preliminary data.</text>
</comment>
<dbReference type="GO" id="GO:0000266">
    <property type="term" value="P:mitochondrial fission"/>
    <property type="evidence" value="ECO:0007669"/>
    <property type="project" value="TreeGrafter"/>
</dbReference>
<evidence type="ECO:0000256" key="3">
    <source>
        <dbReference type="ARBA" id="ARBA00029631"/>
    </source>
</evidence>
<dbReference type="Proteomes" id="UP000664521">
    <property type="component" value="Unassembled WGS sequence"/>
</dbReference>
<evidence type="ECO:0000256" key="1">
    <source>
        <dbReference type="ARBA" id="ARBA00009224"/>
    </source>
</evidence>
<reference evidence="5" key="1">
    <citation type="submission" date="2021-03" db="EMBL/GenBank/DDBJ databases">
        <authorList>
            <person name="Tagirdzhanova G."/>
        </authorList>
    </citation>
    <scope>NUCLEOTIDE SEQUENCE</scope>
</reference>
<sequence length="292" mass="32602">MAPEKNSSNVVQRLQNSETPLPREKLPDELQKLVDDEETLLDQIYDGTATQTTDDDLLSSYKTNLRYAAYATRLRTILLSAHRYVAYTSDIGESFRPIAHPYLIKSAYGISWAYLIGDVGHEGYKAYVRNQRAKHPYEPGVLAKGVNDARTTVGGLASGVKDGNKGEELAWTPEPVPMIEDYRSVMLQRAVFQSVASMGLPAFTIHSIVRYSGKALKNAKNTTIRTYGPIGLGLAAVPFLPFLFDKPVEEAVEWGFHKGFETVWGTEAVRHRPVTGRIAELQEQTKKKEKEL</sequence>
<feature type="compositionally biased region" description="Polar residues" evidence="4">
    <location>
        <begin position="1"/>
        <end position="19"/>
    </location>
</feature>
<gene>
    <name evidence="5" type="ORF">HETSPECPRED_001700</name>
</gene>
<dbReference type="OrthoDB" id="424969at2759"/>
<evidence type="ECO:0000256" key="2">
    <source>
        <dbReference type="ARBA" id="ARBA00017835"/>
    </source>
</evidence>
<dbReference type="Pfam" id="PF10558">
    <property type="entry name" value="MTP18"/>
    <property type="match status" value="1"/>
</dbReference>
<dbReference type="AlphaFoldDB" id="A0A8H3F0Y0"/>
<feature type="region of interest" description="Disordered" evidence="4">
    <location>
        <begin position="1"/>
        <end position="26"/>
    </location>
</feature>
<dbReference type="PANTHER" id="PTHR11001">
    <property type="entry name" value="MITOCHONDRIAL FISSION PROCESS PROTEIN 1"/>
    <property type="match status" value="1"/>
</dbReference>
<dbReference type="GO" id="GO:0005739">
    <property type="term" value="C:mitochondrion"/>
    <property type="evidence" value="ECO:0007669"/>
    <property type="project" value="TreeGrafter"/>
</dbReference>
<comment type="similarity">
    <text evidence="1">Belongs to the MTFP1 family.</text>
</comment>
<dbReference type="EMBL" id="CAJPDS010000013">
    <property type="protein sequence ID" value="CAF9913937.1"/>
    <property type="molecule type" value="Genomic_DNA"/>
</dbReference>
<name>A0A8H3F0Y0_9LECA</name>